<sequence>MREQSCDPILVYKQKGIDQCPEVNNLAKDHMLLCIQTEFQKNCATKFGNKFICVDSTHSTTMYDFVLITVMVTMTSMKEYY</sequence>
<proteinExistence type="predicted"/>
<protein>
    <recommendedName>
        <fullName evidence="2">MULE transposase domain-containing protein</fullName>
    </recommendedName>
</protein>
<reference evidence="1" key="1">
    <citation type="submission" date="2017-05" db="UniProtKB">
        <authorList>
            <consortium name="EnsemblMetazoa"/>
        </authorList>
    </citation>
    <scope>IDENTIFICATION</scope>
</reference>
<dbReference type="AlphaFoldDB" id="A0A1X7VEX6"/>
<name>A0A1X7VEX6_AMPQE</name>
<evidence type="ECO:0008006" key="2">
    <source>
        <dbReference type="Google" id="ProtNLM"/>
    </source>
</evidence>
<organism evidence="1">
    <name type="scientific">Amphimedon queenslandica</name>
    <name type="common">Sponge</name>
    <dbReference type="NCBI Taxonomy" id="400682"/>
    <lineage>
        <taxon>Eukaryota</taxon>
        <taxon>Metazoa</taxon>
        <taxon>Porifera</taxon>
        <taxon>Demospongiae</taxon>
        <taxon>Heteroscleromorpha</taxon>
        <taxon>Haplosclerida</taxon>
        <taxon>Niphatidae</taxon>
        <taxon>Amphimedon</taxon>
    </lineage>
</organism>
<accession>A0A1X7VEX6</accession>
<evidence type="ECO:0000313" key="1">
    <source>
        <dbReference type="EnsemblMetazoa" id="Aqu2.1.38284_001"/>
    </source>
</evidence>
<dbReference type="InParanoid" id="A0A1X7VEX6"/>
<dbReference type="EnsemblMetazoa" id="Aqu2.1.38284_001">
    <property type="protein sequence ID" value="Aqu2.1.38284_001"/>
    <property type="gene ID" value="Aqu2.1.38284"/>
</dbReference>